<gene>
    <name evidence="1" type="ORF">H8K43_01640</name>
</gene>
<name>A0ABR7A0Y7_9BURK</name>
<proteinExistence type="predicted"/>
<dbReference type="RefSeq" id="WP_186902237.1">
    <property type="nucleotide sequence ID" value="NZ_JACOGD010000001.1"/>
</dbReference>
<comment type="caution">
    <text evidence="1">The sequence shown here is derived from an EMBL/GenBank/DDBJ whole genome shotgun (WGS) entry which is preliminary data.</text>
</comment>
<accession>A0ABR7A0Y7</accession>
<dbReference type="EMBL" id="JACOGD010000001">
    <property type="protein sequence ID" value="MBC3930358.1"/>
    <property type="molecule type" value="Genomic_DNA"/>
</dbReference>
<evidence type="ECO:0000313" key="1">
    <source>
        <dbReference type="EMBL" id="MBC3930358.1"/>
    </source>
</evidence>
<sequence length="121" mass="14299">MKYPNLRYGDAEQFRYFLQFSTVTAMAKRLRRSEKIIRLWSTGKQPVPWWVIEILRLQEQEHAARMRLMTGVKHHQRLGVVSGSVIEFPNIYQIQARSAERKRKETTISEIITEISQPLQA</sequence>
<evidence type="ECO:0000313" key="2">
    <source>
        <dbReference type="Proteomes" id="UP000654304"/>
    </source>
</evidence>
<keyword evidence="2" id="KW-1185">Reference proteome</keyword>
<protein>
    <submittedName>
        <fullName evidence="1">Uncharacterized protein</fullName>
    </submittedName>
</protein>
<dbReference type="Proteomes" id="UP000654304">
    <property type="component" value="Unassembled WGS sequence"/>
</dbReference>
<organism evidence="1 2">
    <name type="scientific">Undibacterium curvum</name>
    <dbReference type="NCBI Taxonomy" id="2762294"/>
    <lineage>
        <taxon>Bacteria</taxon>
        <taxon>Pseudomonadati</taxon>
        <taxon>Pseudomonadota</taxon>
        <taxon>Betaproteobacteria</taxon>
        <taxon>Burkholderiales</taxon>
        <taxon>Oxalobacteraceae</taxon>
        <taxon>Undibacterium</taxon>
    </lineage>
</organism>
<reference evidence="1 2" key="1">
    <citation type="submission" date="2020-08" db="EMBL/GenBank/DDBJ databases">
        <title>Novel species isolated from subtropical streams in China.</title>
        <authorList>
            <person name="Lu H."/>
        </authorList>
    </citation>
    <scope>NUCLEOTIDE SEQUENCE [LARGE SCALE GENOMIC DNA]</scope>
    <source>
        <strain evidence="1 2">CY22W</strain>
    </source>
</reference>